<evidence type="ECO:0000256" key="9">
    <source>
        <dbReference type="RuleBase" id="RU000488"/>
    </source>
</evidence>
<dbReference type="InterPro" id="IPR002067">
    <property type="entry name" value="MCP"/>
</dbReference>
<proteinExistence type="inferred from homology"/>
<keyword evidence="12" id="KW-1185">Reference proteome</keyword>
<dbReference type="InterPro" id="IPR023395">
    <property type="entry name" value="MCP_dom_sf"/>
</dbReference>
<organism evidence="11 12">
    <name type="scientific">Thalassiosira pseudonana</name>
    <name type="common">Marine diatom</name>
    <name type="synonym">Cyclotella nana</name>
    <dbReference type="NCBI Taxonomy" id="35128"/>
    <lineage>
        <taxon>Eukaryota</taxon>
        <taxon>Sar</taxon>
        <taxon>Stramenopiles</taxon>
        <taxon>Ochrophyta</taxon>
        <taxon>Bacillariophyta</taxon>
        <taxon>Coscinodiscophyceae</taxon>
        <taxon>Thalassiosirophycidae</taxon>
        <taxon>Thalassiosirales</taxon>
        <taxon>Thalassiosiraceae</taxon>
        <taxon>Thalassiosira</taxon>
    </lineage>
</organism>
<evidence type="ECO:0000256" key="7">
    <source>
        <dbReference type="ARBA" id="ARBA00023136"/>
    </source>
</evidence>
<dbReference type="GO" id="GO:0000095">
    <property type="term" value="F:S-adenosyl-L-methionine transmembrane transporter activity"/>
    <property type="evidence" value="ECO:0000318"/>
    <property type="project" value="GO_Central"/>
</dbReference>
<accession>B8CBJ1</accession>
<evidence type="ECO:0000256" key="5">
    <source>
        <dbReference type="ARBA" id="ARBA00022737"/>
    </source>
</evidence>
<evidence type="ECO:0000256" key="3">
    <source>
        <dbReference type="ARBA" id="ARBA00022448"/>
    </source>
</evidence>
<dbReference type="HOGENOM" id="CLU_015166_3_0_1"/>
<dbReference type="RefSeq" id="XP_002293592.1">
    <property type="nucleotide sequence ID" value="XM_002293556.1"/>
</dbReference>
<dbReference type="PANTHER" id="PTHR45667">
    <property type="entry name" value="S-ADENOSYLMETHIONINE MITOCHONDRIAL CARRIER PROTEIN"/>
    <property type="match status" value="1"/>
</dbReference>
<dbReference type="PaxDb" id="35128-Thaps9512"/>
<gene>
    <name evidence="11" type="ORF">THAPSDRAFT_9512</name>
</gene>
<evidence type="ECO:0000256" key="2">
    <source>
        <dbReference type="ARBA" id="ARBA00006375"/>
    </source>
</evidence>
<evidence type="ECO:0000256" key="10">
    <source>
        <dbReference type="SAM" id="SignalP"/>
    </source>
</evidence>
<dbReference type="Gene3D" id="1.50.40.10">
    <property type="entry name" value="Mitochondrial carrier domain"/>
    <property type="match status" value="2"/>
</dbReference>
<dbReference type="SUPFAM" id="SSF103506">
    <property type="entry name" value="Mitochondrial carrier"/>
    <property type="match status" value="1"/>
</dbReference>
<dbReference type="AlphaFoldDB" id="B8CBJ1"/>
<dbReference type="PRINTS" id="PR00926">
    <property type="entry name" value="MITOCARRIER"/>
</dbReference>
<feature type="repeat" description="Solcar" evidence="8">
    <location>
        <begin position="228"/>
        <end position="317"/>
    </location>
</feature>
<protein>
    <recommendedName>
        <fullName evidence="13">Mitochondrial carrier protein</fullName>
    </recommendedName>
</protein>
<keyword evidence="4 8" id="KW-0812">Transmembrane</keyword>
<dbReference type="eggNOG" id="KOG0768">
    <property type="taxonomic scope" value="Eukaryota"/>
</dbReference>
<keyword evidence="3 9" id="KW-0813">Transport</keyword>
<evidence type="ECO:0008006" key="13">
    <source>
        <dbReference type="Google" id="ProtNLM"/>
    </source>
</evidence>
<keyword evidence="5" id="KW-0677">Repeat</keyword>
<dbReference type="Proteomes" id="UP000001449">
    <property type="component" value="Chromosome 13"/>
</dbReference>
<dbReference type="KEGG" id="tps:THAPSDRAFT_9512"/>
<dbReference type="GO" id="GO:0005743">
    <property type="term" value="C:mitochondrial inner membrane"/>
    <property type="evidence" value="ECO:0000318"/>
    <property type="project" value="GO_Central"/>
</dbReference>
<evidence type="ECO:0000256" key="8">
    <source>
        <dbReference type="PROSITE-ProRule" id="PRU00282"/>
    </source>
</evidence>
<evidence type="ECO:0000256" key="1">
    <source>
        <dbReference type="ARBA" id="ARBA00004141"/>
    </source>
</evidence>
<name>B8CBJ1_THAPS</name>
<dbReference type="EMBL" id="CM000648">
    <property type="protein sequence ID" value="EED89328.1"/>
    <property type="molecule type" value="Genomic_DNA"/>
</dbReference>
<dbReference type="OMA" id="GVYSYCK"/>
<dbReference type="PROSITE" id="PS50920">
    <property type="entry name" value="SOLCAR"/>
    <property type="match status" value="2"/>
</dbReference>
<feature type="chain" id="PRO_5002869970" description="Mitochondrial carrier protein" evidence="10">
    <location>
        <begin position="20"/>
        <end position="321"/>
    </location>
</feature>
<feature type="signal peptide" evidence="10">
    <location>
        <begin position="1"/>
        <end position="19"/>
    </location>
</feature>
<reference evidence="11 12" key="2">
    <citation type="journal article" date="2008" name="Nature">
        <title>The Phaeodactylum genome reveals the evolutionary history of diatom genomes.</title>
        <authorList>
            <person name="Bowler C."/>
            <person name="Allen A.E."/>
            <person name="Badger J.H."/>
            <person name="Grimwood J."/>
            <person name="Jabbari K."/>
            <person name="Kuo A."/>
            <person name="Maheswari U."/>
            <person name="Martens C."/>
            <person name="Maumus F."/>
            <person name="Otillar R.P."/>
            <person name="Rayko E."/>
            <person name="Salamov A."/>
            <person name="Vandepoele K."/>
            <person name="Beszteri B."/>
            <person name="Gruber A."/>
            <person name="Heijde M."/>
            <person name="Katinka M."/>
            <person name="Mock T."/>
            <person name="Valentin K."/>
            <person name="Verret F."/>
            <person name="Berges J.A."/>
            <person name="Brownlee C."/>
            <person name="Cadoret J.P."/>
            <person name="Chiovitti A."/>
            <person name="Choi C.J."/>
            <person name="Coesel S."/>
            <person name="De Martino A."/>
            <person name="Detter J.C."/>
            <person name="Durkin C."/>
            <person name="Falciatore A."/>
            <person name="Fournet J."/>
            <person name="Haruta M."/>
            <person name="Huysman M.J."/>
            <person name="Jenkins B.D."/>
            <person name="Jiroutova K."/>
            <person name="Jorgensen R.E."/>
            <person name="Joubert Y."/>
            <person name="Kaplan A."/>
            <person name="Kroger N."/>
            <person name="Kroth P.G."/>
            <person name="La Roche J."/>
            <person name="Lindquist E."/>
            <person name="Lommer M."/>
            <person name="Martin-Jezequel V."/>
            <person name="Lopez P.J."/>
            <person name="Lucas S."/>
            <person name="Mangogna M."/>
            <person name="McGinnis K."/>
            <person name="Medlin L.K."/>
            <person name="Montsant A."/>
            <person name="Oudot-Le Secq M.P."/>
            <person name="Napoli C."/>
            <person name="Obornik M."/>
            <person name="Parker M.S."/>
            <person name="Petit J.L."/>
            <person name="Porcel B.M."/>
            <person name="Poulsen N."/>
            <person name="Robison M."/>
            <person name="Rychlewski L."/>
            <person name="Rynearson T.A."/>
            <person name="Schmutz J."/>
            <person name="Shapiro H."/>
            <person name="Siaut M."/>
            <person name="Stanley M."/>
            <person name="Sussman M.R."/>
            <person name="Taylor A.R."/>
            <person name="Vardi A."/>
            <person name="von Dassow P."/>
            <person name="Vyverman W."/>
            <person name="Willis A."/>
            <person name="Wyrwicz L.S."/>
            <person name="Rokhsar D.S."/>
            <person name="Weissenbach J."/>
            <person name="Armbrust E.V."/>
            <person name="Green B.R."/>
            <person name="Van de Peer Y."/>
            <person name="Grigoriev I.V."/>
        </authorList>
    </citation>
    <scope>NUCLEOTIDE SEQUENCE [LARGE SCALE GENOMIC DNA]</scope>
    <source>
        <strain evidence="11 12">CCMP1335</strain>
    </source>
</reference>
<evidence type="ECO:0000256" key="4">
    <source>
        <dbReference type="ARBA" id="ARBA00022692"/>
    </source>
</evidence>
<evidence type="ECO:0000313" key="12">
    <source>
        <dbReference type="Proteomes" id="UP000001449"/>
    </source>
</evidence>
<keyword evidence="10" id="KW-0732">Signal</keyword>
<dbReference type="InParanoid" id="B8CBJ1"/>
<sequence>MKTLLLLAILLLSHSAINAAPLPVIARQSLVLNVPRGGKAAAATTNASSATKPASTAIIEGLKNTLASGLAAACSKTLLAPFDTIKTVQQDVKGGTSLKLMEAARKVMARPGGIFNLYAGLGVSVLGAMPSVGLYFGVYSYCKRNTVASFSRVPYEVVKQSLQTGQYPSTADALSTMWMQGGMRSFFPLGSVSIQMVRDIPYAVFTLLSYEYIKENWVLKKSVDDPNNRWLRDMIAGATAGGIGSYLTNPFDVIKTRLQTTDIAGAALYGGSISKCAMSVLEEGGAAAFLRGSVPRLLHKVPANGFFFVFYEFFKRALNSE</sequence>
<reference evidence="11 12" key="1">
    <citation type="journal article" date="2004" name="Science">
        <title>The genome of the diatom Thalassiosira pseudonana: ecology, evolution, and metabolism.</title>
        <authorList>
            <person name="Armbrust E.V."/>
            <person name="Berges J.A."/>
            <person name="Bowler C."/>
            <person name="Green B.R."/>
            <person name="Martinez D."/>
            <person name="Putnam N.H."/>
            <person name="Zhou S."/>
            <person name="Allen A.E."/>
            <person name="Apt K.E."/>
            <person name="Bechner M."/>
            <person name="Brzezinski M.A."/>
            <person name="Chaal B.K."/>
            <person name="Chiovitti A."/>
            <person name="Davis A.K."/>
            <person name="Demarest M.S."/>
            <person name="Detter J.C."/>
            <person name="Glavina T."/>
            <person name="Goodstein D."/>
            <person name="Hadi M.Z."/>
            <person name="Hellsten U."/>
            <person name="Hildebrand M."/>
            <person name="Jenkins B.D."/>
            <person name="Jurka J."/>
            <person name="Kapitonov V.V."/>
            <person name="Kroger N."/>
            <person name="Lau W.W."/>
            <person name="Lane T.W."/>
            <person name="Larimer F.W."/>
            <person name="Lippmeier J.C."/>
            <person name="Lucas S."/>
            <person name="Medina M."/>
            <person name="Montsant A."/>
            <person name="Obornik M."/>
            <person name="Parker M.S."/>
            <person name="Palenik B."/>
            <person name="Pazour G.J."/>
            <person name="Richardson P.M."/>
            <person name="Rynearson T.A."/>
            <person name="Saito M.A."/>
            <person name="Schwartz D.C."/>
            <person name="Thamatrakoln K."/>
            <person name="Valentin K."/>
            <person name="Vardi A."/>
            <person name="Wilkerson F.P."/>
            <person name="Rokhsar D.S."/>
        </authorList>
    </citation>
    <scope>NUCLEOTIDE SEQUENCE [LARGE SCALE GENOMIC DNA]</scope>
    <source>
        <strain evidence="11 12">CCMP1335</strain>
    </source>
</reference>
<feature type="repeat" description="Solcar" evidence="8">
    <location>
        <begin position="59"/>
        <end position="145"/>
    </location>
</feature>
<dbReference type="GeneID" id="7447837"/>
<comment type="subcellular location">
    <subcellularLocation>
        <location evidence="1">Membrane</location>
        <topology evidence="1">Multi-pass membrane protein</topology>
    </subcellularLocation>
</comment>
<comment type="similarity">
    <text evidence="2 9">Belongs to the mitochondrial carrier (TC 2.A.29) family.</text>
</comment>
<evidence type="ECO:0000313" key="11">
    <source>
        <dbReference type="EMBL" id="EED89328.1"/>
    </source>
</evidence>
<dbReference type="InterPro" id="IPR018108">
    <property type="entry name" value="MCP_transmembrane"/>
</dbReference>
<dbReference type="Pfam" id="PF00153">
    <property type="entry name" value="Mito_carr"/>
    <property type="match status" value="3"/>
</dbReference>
<keyword evidence="7 8" id="KW-0472">Membrane</keyword>
<evidence type="ECO:0000256" key="6">
    <source>
        <dbReference type="ARBA" id="ARBA00022989"/>
    </source>
</evidence>
<keyword evidence="6" id="KW-1133">Transmembrane helix</keyword>